<dbReference type="GO" id="GO:0006355">
    <property type="term" value="P:regulation of DNA-templated transcription"/>
    <property type="evidence" value="ECO:0007669"/>
    <property type="project" value="InterPro"/>
</dbReference>
<dbReference type="Proteomes" id="UP000253370">
    <property type="component" value="Unassembled WGS sequence"/>
</dbReference>
<evidence type="ECO:0000259" key="4">
    <source>
        <dbReference type="SMART" id="SM01043"/>
    </source>
</evidence>
<feature type="repeat" description="TPR" evidence="3">
    <location>
        <begin position="479"/>
        <end position="512"/>
    </location>
</feature>
<dbReference type="InterPro" id="IPR016032">
    <property type="entry name" value="Sig_transdc_resp-reg_C-effctor"/>
</dbReference>
<dbReference type="Gene3D" id="1.25.40.10">
    <property type="entry name" value="Tetratricopeptide repeat domain"/>
    <property type="match status" value="2"/>
</dbReference>
<evidence type="ECO:0000313" key="6">
    <source>
        <dbReference type="Proteomes" id="UP000253370"/>
    </source>
</evidence>
<dbReference type="GO" id="GO:0003677">
    <property type="term" value="F:DNA binding"/>
    <property type="evidence" value="ECO:0007669"/>
    <property type="project" value="InterPro"/>
</dbReference>
<dbReference type="PROSITE" id="PS50293">
    <property type="entry name" value="TPR_REGION"/>
    <property type="match status" value="1"/>
</dbReference>
<keyword evidence="2" id="KW-0804">Transcription</keyword>
<dbReference type="PROSITE" id="PS50005">
    <property type="entry name" value="TPR"/>
    <property type="match status" value="1"/>
</dbReference>
<evidence type="ECO:0000313" key="5">
    <source>
        <dbReference type="EMBL" id="RBI85627.1"/>
    </source>
</evidence>
<keyword evidence="3" id="KW-0802">TPR repeat</keyword>
<evidence type="ECO:0000256" key="2">
    <source>
        <dbReference type="ARBA" id="ARBA00023163"/>
    </source>
</evidence>
<dbReference type="SMART" id="SM01043">
    <property type="entry name" value="BTAD"/>
    <property type="match status" value="1"/>
</dbReference>
<dbReference type="Pfam" id="PF03704">
    <property type="entry name" value="BTAD"/>
    <property type="match status" value="1"/>
</dbReference>
<name>A0A365UBF2_9RHOB</name>
<dbReference type="AlphaFoldDB" id="A0A365UBF2"/>
<evidence type="ECO:0000256" key="3">
    <source>
        <dbReference type="PROSITE-ProRule" id="PRU00339"/>
    </source>
</evidence>
<keyword evidence="1" id="KW-0805">Transcription regulation</keyword>
<dbReference type="PANTHER" id="PTHR35807:SF1">
    <property type="entry name" value="TRANSCRIPTIONAL REGULATOR REDD"/>
    <property type="match status" value="1"/>
</dbReference>
<protein>
    <recommendedName>
        <fullName evidence="4">Bacterial transcriptional activator domain-containing protein</fullName>
    </recommendedName>
</protein>
<comment type="caution">
    <text evidence="5">The sequence shown here is derived from an EMBL/GenBank/DDBJ whole genome shotgun (WGS) entry which is preliminary data.</text>
</comment>
<feature type="domain" description="Bacterial transcriptional activator" evidence="4">
    <location>
        <begin position="93"/>
        <end position="236"/>
    </location>
</feature>
<dbReference type="SMART" id="SM00028">
    <property type="entry name" value="TPR"/>
    <property type="match status" value="3"/>
</dbReference>
<dbReference type="InterPro" id="IPR019734">
    <property type="entry name" value="TPR_rpt"/>
</dbReference>
<dbReference type="InterPro" id="IPR005158">
    <property type="entry name" value="BTAD"/>
</dbReference>
<sequence>MTGRVSMNRPSVYLGLSGRPRVVDANGTPIRFPTRKARALFVYLALAGEAGAARERLADMFWPGRPDQGARRALRGTLHEMRSALPPAVEGIVRQTRDRVTVLPSAIGTERGDDLGAPGDGPADFLVGLEVGTPGFDQWCAEEQARLRDAALDRAVRMMEADLSEGRFASARRVAEQVLALDPLSELGCRGVMRALAGTGRRAEALRRHEAFRDALAAELDTVPEAATDRLAEHIRLADDRLPPAALARPDQPSIVVMPFADLTGGEQSHVVDGLAADVRTGLARDRALFVVASDSAEAYRETPLGAAEIAGELGVRYLLAGRLRVDPERMRLDIELTDGMRNTVVWSGRYDRPRAAFLSVQDEVVTEIVATLRGYKGIVQRNEARCARAKSDADLDAHDHLMRGMLLKETFLKHDMRAARAHFERSLALSPQSAAAHGWLAWTWFFEVYLGWADDPAEALARTETHARAAVSLDPDLDFAHWALGAAYLAAGDNPTALDCFERALALNPNNSDALANCAWPLMFEGRTDEAVARLERAMRLNPFHPDWYLWGLGMAEYLRGNMRDACAALGRMSQPNDQSKAFEIAALRRLGETERVDDAVAALHRLAPGARVRDLVAPLGFRDARLRDELADALRAAGVAA</sequence>
<gene>
    <name evidence="5" type="ORF">DRV85_07805</name>
</gene>
<dbReference type="SUPFAM" id="SSF46894">
    <property type="entry name" value="C-terminal effector domain of the bipartite response regulators"/>
    <property type="match status" value="1"/>
</dbReference>
<accession>A0A365UBF2</accession>
<dbReference type="EMBL" id="QNTQ01000006">
    <property type="protein sequence ID" value="RBI85627.1"/>
    <property type="molecule type" value="Genomic_DNA"/>
</dbReference>
<organism evidence="5 6">
    <name type="scientific">Rhodosalinus halophilus</name>
    <dbReference type="NCBI Taxonomy" id="2259333"/>
    <lineage>
        <taxon>Bacteria</taxon>
        <taxon>Pseudomonadati</taxon>
        <taxon>Pseudomonadota</taxon>
        <taxon>Alphaproteobacteria</taxon>
        <taxon>Rhodobacterales</taxon>
        <taxon>Paracoccaceae</taxon>
        <taxon>Rhodosalinus</taxon>
    </lineage>
</organism>
<dbReference type="InterPro" id="IPR011990">
    <property type="entry name" value="TPR-like_helical_dom_sf"/>
</dbReference>
<dbReference type="InterPro" id="IPR051677">
    <property type="entry name" value="AfsR-DnrI-RedD_regulator"/>
</dbReference>
<evidence type="ECO:0000256" key="1">
    <source>
        <dbReference type="ARBA" id="ARBA00023015"/>
    </source>
</evidence>
<dbReference type="Pfam" id="PF14559">
    <property type="entry name" value="TPR_19"/>
    <property type="match status" value="1"/>
</dbReference>
<reference evidence="5 6" key="1">
    <citation type="submission" date="2018-07" db="EMBL/GenBank/DDBJ databases">
        <title>Rhodosalinus sp. strain E84T genomic sequence and assembly.</title>
        <authorList>
            <person name="Liu Z.-W."/>
            <person name="Lu D.-C."/>
        </authorList>
    </citation>
    <scope>NUCLEOTIDE SEQUENCE [LARGE SCALE GENOMIC DNA]</scope>
    <source>
        <strain evidence="5 6">E84</strain>
    </source>
</reference>
<dbReference type="SUPFAM" id="SSF48452">
    <property type="entry name" value="TPR-like"/>
    <property type="match status" value="2"/>
</dbReference>
<dbReference type="PANTHER" id="PTHR35807">
    <property type="entry name" value="TRANSCRIPTIONAL REGULATOR REDD-RELATED"/>
    <property type="match status" value="1"/>
</dbReference>
<proteinExistence type="predicted"/>
<keyword evidence="6" id="KW-1185">Reference proteome</keyword>